<keyword evidence="2" id="KW-1185">Reference proteome</keyword>
<dbReference type="RefSeq" id="WP_109194435.1">
    <property type="nucleotide sequence ID" value="NZ_CP029255.1"/>
</dbReference>
<accession>A0A2S1YSP5</accession>
<dbReference type="PROSITE" id="PS51257">
    <property type="entry name" value="PROKAR_LIPOPROTEIN"/>
    <property type="match status" value="1"/>
</dbReference>
<evidence type="ECO:0008006" key="3">
    <source>
        <dbReference type="Google" id="ProtNLM"/>
    </source>
</evidence>
<name>A0A2S1YSP5_9FLAO</name>
<evidence type="ECO:0000313" key="1">
    <source>
        <dbReference type="EMBL" id="AWK07043.1"/>
    </source>
</evidence>
<evidence type="ECO:0000313" key="2">
    <source>
        <dbReference type="Proteomes" id="UP000245250"/>
    </source>
</evidence>
<sequence length="160" mass="18176">MKKLSLILICILLFSCQKKENSTINNKENVTNRIDSITITREEKEQENKQIGDTIFMNFENKENLFIAESALDSINSKVYIKFKAEDSGELKAEIVAATGKGNIRFNQIILPDKTSDGPFGMDLKIPLKQKGNYILIIGHSLMAENPYYGKFKVQLNLKK</sequence>
<dbReference type="OrthoDB" id="1255149at2"/>
<proteinExistence type="predicted"/>
<dbReference type="KEGG" id="fcr:HYN56_23550"/>
<reference evidence="1 2" key="1">
    <citation type="submission" date="2018-05" db="EMBL/GenBank/DDBJ databases">
        <title>Genome sequencing of Flavobacterium sp. HYN0056.</title>
        <authorList>
            <person name="Yi H."/>
            <person name="Baek C."/>
        </authorList>
    </citation>
    <scope>NUCLEOTIDE SEQUENCE [LARGE SCALE GENOMIC DNA]</scope>
    <source>
        <strain evidence="1 2">HYN0056</strain>
    </source>
</reference>
<dbReference type="AlphaFoldDB" id="A0A2S1YSP5"/>
<gene>
    <name evidence="1" type="ORF">HYN56_23550</name>
</gene>
<protein>
    <recommendedName>
        <fullName evidence="3">Lipoprotein</fullName>
    </recommendedName>
</protein>
<organism evidence="1 2">
    <name type="scientific">Flavobacterium crocinum</name>
    <dbReference type="NCBI Taxonomy" id="2183896"/>
    <lineage>
        <taxon>Bacteria</taxon>
        <taxon>Pseudomonadati</taxon>
        <taxon>Bacteroidota</taxon>
        <taxon>Flavobacteriia</taxon>
        <taxon>Flavobacteriales</taxon>
        <taxon>Flavobacteriaceae</taxon>
        <taxon>Flavobacterium</taxon>
    </lineage>
</organism>
<dbReference type="EMBL" id="CP029255">
    <property type="protein sequence ID" value="AWK07043.1"/>
    <property type="molecule type" value="Genomic_DNA"/>
</dbReference>
<dbReference type="Proteomes" id="UP000245250">
    <property type="component" value="Chromosome"/>
</dbReference>